<gene>
    <name evidence="1" type="ORF">MtrDRAFT_AC148995g16v2</name>
</gene>
<protein>
    <submittedName>
        <fullName evidence="1">Uncharacterized protein</fullName>
    </submittedName>
</protein>
<sequence>MVWFITVECYKLNEGVNCVVGPKPTGPNVLVLDQEQGLLSSSEDICVQHMDLRTHLLDYRAHLFGQSRIIGPQVISLVL</sequence>
<dbReference type="AlphaFoldDB" id="Q2HV49"/>
<dbReference type="EMBL" id="AC148995">
    <property type="protein sequence ID" value="ABD32802.1"/>
    <property type="molecule type" value="Genomic_DNA"/>
</dbReference>
<accession>Q2HV49</accession>
<name>Q2HV49_MEDTR</name>
<proteinExistence type="predicted"/>
<organism evidence="1">
    <name type="scientific">Medicago truncatula</name>
    <name type="common">Barrel medic</name>
    <name type="synonym">Medicago tribuloides</name>
    <dbReference type="NCBI Taxonomy" id="3880"/>
    <lineage>
        <taxon>Eukaryota</taxon>
        <taxon>Viridiplantae</taxon>
        <taxon>Streptophyta</taxon>
        <taxon>Embryophyta</taxon>
        <taxon>Tracheophyta</taxon>
        <taxon>Spermatophyta</taxon>
        <taxon>Magnoliopsida</taxon>
        <taxon>eudicotyledons</taxon>
        <taxon>Gunneridae</taxon>
        <taxon>Pentapetalae</taxon>
        <taxon>rosids</taxon>
        <taxon>fabids</taxon>
        <taxon>Fabales</taxon>
        <taxon>Fabaceae</taxon>
        <taxon>Papilionoideae</taxon>
        <taxon>50 kb inversion clade</taxon>
        <taxon>NPAAA clade</taxon>
        <taxon>Hologalegina</taxon>
        <taxon>IRL clade</taxon>
        <taxon>Trifolieae</taxon>
        <taxon>Medicago</taxon>
    </lineage>
</organism>
<reference evidence="1" key="1">
    <citation type="submission" date="2004-12" db="EMBL/GenBank/DDBJ databases">
        <authorList>
            <person name="Town C.D."/>
        </authorList>
    </citation>
    <scope>NUCLEOTIDE SEQUENCE</scope>
</reference>
<evidence type="ECO:0000313" key="1">
    <source>
        <dbReference type="EMBL" id="ABD32802.1"/>
    </source>
</evidence>
<reference evidence="1" key="2">
    <citation type="submission" date="2007-03" db="EMBL/GenBank/DDBJ databases">
        <authorList>
            <consortium name="The International Medicago Genome Annotation Group"/>
        </authorList>
    </citation>
    <scope>NUCLEOTIDE SEQUENCE</scope>
</reference>